<evidence type="ECO:0000256" key="3">
    <source>
        <dbReference type="ARBA" id="ARBA00022692"/>
    </source>
</evidence>
<gene>
    <name evidence="7" type="ORF">CTRG_03643</name>
</gene>
<dbReference type="RefSeq" id="XP_002549346.1">
    <property type="nucleotide sequence ID" value="XM_002549300.1"/>
</dbReference>
<feature type="transmembrane region" description="Helical" evidence="6">
    <location>
        <begin position="340"/>
        <end position="362"/>
    </location>
</feature>
<dbReference type="GO" id="GO:0008374">
    <property type="term" value="F:O-acyltransferase activity"/>
    <property type="evidence" value="ECO:0007669"/>
    <property type="project" value="TreeGrafter"/>
</dbReference>
<keyword evidence="3 6" id="KW-0812">Transmembrane</keyword>
<dbReference type="VEuPathDB" id="FungiDB:CTRG_03643"/>
<feature type="transmembrane region" description="Helical" evidence="6">
    <location>
        <begin position="374"/>
        <end position="394"/>
    </location>
</feature>
<dbReference type="InterPro" id="IPR004299">
    <property type="entry name" value="MBOAT_fam"/>
</dbReference>
<name>C5MC51_CANTT</name>
<evidence type="ECO:0000256" key="5">
    <source>
        <dbReference type="ARBA" id="ARBA00023136"/>
    </source>
</evidence>
<feature type="transmembrane region" description="Helical" evidence="6">
    <location>
        <begin position="548"/>
        <end position="567"/>
    </location>
</feature>
<dbReference type="AlphaFoldDB" id="C5MC51"/>
<dbReference type="PANTHER" id="PTHR13285">
    <property type="entry name" value="ACYLTRANSFERASE"/>
    <property type="match status" value="1"/>
</dbReference>
<feature type="transmembrane region" description="Helical" evidence="6">
    <location>
        <begin position="298"/>
        <end position="320"/>
    </location>
</feature>
<evidence type="ECO:0000313" key="8">
    <source>
        <dbReference type="Proteomes" id="UP000002037"/>
    </source>
</evidence>
<reference evidence="7 8" key="1">
    <citation type="journal article" date="2009" name="Nature">
        <title>Evolution of pathogenicity and sexual reproduction in eight Candida genomes.</title>
        <authorList>
            <person name="Butler G."/>
            <person name="Rasmussen M.D."/>
            <person name="Lin M.F."/>
            <person name="Santos M.A."/>
            <person name="Sakthikumar S."/>
            <person name="Munro C.A."/>
            <person name="Rheinbay E."/>
            <person name="Grabherr M."/>
            <person name="Forche A."/>
            <person name="Reedy J.L."/>
            <person name="Agrafioti I."/>
            <person name="Arnaud M.B."/>
            <person name="Bates S."/>
            <person name="Brown A.J."/>
            <person name="Brunke S."/>
            <person name="Costanzo M.C."/>
            <person name="Fitzpatrick D.A."/>
            <person name="de Groot P.W."/>
            <person name="Harris D."/>
            <person name="Hoyer L.L."/>
            <person name="Hube B."/>
            <person name="Klis F.M."/>
            <person name="Kodira C."/>
            <person name="Lennard N."/>
            <person name="Logue M.E."/>
            <person name="Martin R."/>
            <person name="Neiman A.M."/>
            <person name="Nikolaou E."/>
            <person name="Quail M.A."/>
            <person name="Quinn J."/>
            <person name="Santos M.C."/>
            <person name="Schmitzberger F.F."/>
            <person name="Sherlock G."/>
            <person name="Shah P."/>
            <person name="Silverstein K.A."/>
            <person name="Skrzypek M.S."/>
            <person name="Soll D."/>
            <person name="Staggs R."/>
            <person name="Stansfield I."/>
            <person name="Stumpf M.P."/>
            <person name="Sudbery P.E."/>
            <person name="Srikantha T."/>
            <person name="Zeng Q."/>
            <person name="Berman J."/>
            <person name="Berriman M."/>
            <person name="Heitman J."/>
            <person name="Gow N.A."/>
            <person name="Lorenz M.C."/>
            <person name="Birren B.W."/>
            <person name="Kellis M."/>
            <person name="Cuomo C.A."/>
        </authorList>
    </citation>
    <scope>NUCLEOTIDE SEQUENCE [LARGE SCALE GENOMIC DNA]</scope>
    <source>
        <strain evidence="8">ATCC MYA-3404 / T1</strain>
    </source>
</reference>
<evidence type="ECO:0000313" key="7">
    <source>
        <dbReference type="EMBL" id="EER33218.1"/>
    </source>
</evidence>
<dbReference type="GO" id="GO:0016020">
    <property type="term" value="C:membrane"/>
    <property type="evidence" value="ECO:0007669"/>
    <property type="project" value="UniProtKB-SubCell"/>
</dbReference>
<evidence type="ECO:0000256" key="4">
    <source>
        <dbReference type="ARBA" id="ARBA00022989"/>
    </source>
</evidence>
<dbReference type="Pfam" id="PF03062">
    <property type="entry name" value="MBOAT"/>
    <property type="match status" value="1"/>
</dbReference>
<feature type="transmembrane region" description="Helical" evidence="6">
    <location>
        <begin position="156"/>
        <end position="174"/>
    </location>
</feature>
<feature type="transmembrane region" description="Helical" evidence="6">
    <location>
        <begin position="508"/>
        <end position="528"/>
    </location>
</feature>
<dbReference type="GeneID" id="8297777"/>
<keyword evidence="4 6" id="KW-1133">Transmembrane helix</keyword>
<dbReference type="InterPro" id="IPR051085">
    <property type="entry name" value="MB_O-acyltransferase"/>
</dbReference>
<evidence type="ECO:0000256" key="1">
    <source>
        <dbReference type="ARBA" id="ARBA00004141"/>
    </source>
</evidence>
<dbReference type="KEGG" id="ctp:CTRG_03643"/>
<comment type="subcellular location">
    <subcellularLocation>
        <location evidence="1">Membrane</location>
        <topology evidence="1">Multi-pass membrane protein</topology>
    </subcellularLocation>
</comment>
<accession>C5MC51</accession>
<dbReference type="STRING" id="294747.C5MC51"/>
<evidence type="ECO:0000256" key="6">
    <source>
        <dbReference type="SAM" id="Phobius"/>
    </source>
</evidence>
<dbReference type="Proteomes" id="UP000002037">
    <property type="component" value="Unassembled WGS sequence"/>
</dbReference>
<dbReference type="EMBL" id="GG692398">
    <property type="protein sequence ID" value="EER33218.1"/>
    <property type="molecule type" value="Genomic_DNA"/>
</dbReference>
<proteinExistence type="inferred from homology"/>
<dbReference type="GO" id="GO:0005783">
    <property type="term" value="C:endoplasmic reticulum"/>
    <property type="evidence" value="ECO:0007669"/>
    <property type="project" value="TreeGrafter"/>
</dbReference>
<evidence type="ECO:0000256" key="2">
    <source>
        <dbReference type="ARBA" id="ARBA00010323"/>
    </source>
</evidence>
<dbReference type="PANTHER" id="PTHR13285:SF18">
    <property type="entry name" value="PROTEIN-CYSTEINE N-PALMITOYLTRANSFERASE RASP"/>
    <property type="match status" value="1"/>
</dbReference>
<feature type="transmembrane region" description="Helical" evidence="6">
    <location>
        <begin position="194"/>
        <end position="211"/>
    </location>
</feature>
<dbReference type="HOGENOM" id="CLU_021430_1_1_1"/>
<keyword evidence="5 6" id="KW-0472">Membrane</keyword>
<feature type="transmembrane region" description="Helical" evidence="6">
    <location>
        <begin position="127"/>
        <end position="144"/>
    </location>
</feature>
<protein>
    <submittedName>
        <fullName evidence="7">Glycerol uptake protein 1</fullName>
    </submittedName>
</protein>
<feature type="transmembrane region" description="Helical" evidence="6">
    <location>
        <begin position="477"/>
        <end position="496"/>
    </location>
</feature>
<keyword evidence="8" id="KW-1185">Reference proteome</keyword>
<comment type="similarity">
    <text evidence="2">Belongs to the membrane-bound acyltransferase family.</text>
</comment>
<dbReference type="eggNOG" id="KOG3860">
    <property type="taxonomic scope" value="Eukaryota"/>
</dbReference>
<sequence length="582" mass="68965">MVIPRYHLIPTNCILSYHIKMSYLTDILKLFSLETLDTRLYPSSNTAKKQSIIKQANPKSRWSTIEFKFYYLVFLIIVPLMFKAGMESANENNPNYPKYEHLLSNGWIFGRKVDNSDQQYRFFRNNFPLLCLLIIIHVGLRRVINRIIPLSSKRTYFDFIFGIIFLIGAHGVNVLKLSIHLLINYLIGKYIKNYKLSLWITWIYGISSLFFNEWYGNYTLGLSFLSTGYTGIIPRWDVFYNFTLLRMISFNFDYLERQQKLNNMTLPKEESNGSLLNLDDRERLTAPLPIEDYNIFNYISYLTYTPLFIAGPILTFNDYIYQSNYQQSSSTKDYHRIMMYLIRFIFCLLTLEFILHFMYVVAASKTKSWEGNSPFQISMLGMFNLNIIWLKLLIPWRLFRLWSLLDGIDPPENMIRCMDNNFSALAFWRAWHRSYNRWIIRYIYLPMGGGGKYRILNSLLVFSFVAIWHDIELKLLMWGWLVVLFLIPEISVTMIFKKYRNQWWYRHLCGVGAVINIWMMMIANLVGFCLGTDGMWKLLHDLFKTFDGVRFLIISSGALFVGAQIMFEIRESEMRKGINVRC</sequence>
<dbReference type="GO" id="GO:0006506">
    <property type="term" value="P:GPI anchor biosynthetic process"/>
    <property type="evidence" value="ECO:0007669"/>
    <property type="project" value="TreeGrafter"/>
</dbReference>
<organism evidence="7 8">
    <name type="scientific">Candida tropicalis (strain ATCC MYA-3404 / T1)</name>
    <name type="common">Yeast</name>
    <dbReference type="NCBI Taxonomy" id="294747"/>
    <lineage>
        <taxon>Eukaryota</taxon>
        <taxon>Fungi</taxon>
        <taxon>Dikarya</taxon>
        <taxon>Ascomycota</taxon>
        <taxon>Saccharomycotina</taxon>
        <taxon>Pichiomycetes</taxon>
        <taxon>Debaryomycetaceae</taxon>
        <taxon>Candida/Lodderomyces clade</taxon>
        <taxon>Candida</taxon>
    </lineage>
</organism>
<dbReference type="OrthoDB" id="420606at2759"/>